<comment type="cofactor">
    <cofactor evidence="1">
        <name>thiamine diphosphate</name>
        <dbReference type="ChEBI" id="CHEBI:58937"/>
    </cofactor>
</comment>
<reference evidence="5 6" key="1">
    <citation type="submission" date="2015-01" db="EMBL/GenBank/DDBJ databases">
        <title>Draft genome sequence of Leucobacter komagatae strain VKM ST2845.</title>
        <authorList>
            <person name="Karlyshev A.V."/>
            <person name="Kudryashova E.B."/>
        </authorList>
    </citation>
    <scope>NUCLEOTIDE SEQUENCE [LARGE SCALE GENOMIC DNA]</scope>
    <source>
        <strain evidence="5 6">VKM ST2845</strain>
    </source>
</reference>
<keyword evidence="6" id="KW-1185">Reference proteome</keyword>
<dbReference type="GO" id="GO:0006086">
    <property type="term" value="P:pyruvate decarboxylation to acetyl-CoA"/>
    <property type="evidence" value="ECO:0007669"/>
    <property type="project" value="TreeGrafter"/>
</dbReference>
<evidence type="ECO:0000256" key="2">
    <source>
        <dbReference type="ARBA" id="ARBA00023002"/>
    </source>
</evidence>
<dbReference type="Proteomes" id="UP000032120">
    <property type="component" value="Unassembled WGS sequence"/>
</dbReference>
<dbReference type="GO" id="GO:0004739">
    <property type="term" value="F:pyruvate dehydrogenase (acetyl-transferring) activity"/>
    <property type="evidence" value="ECO:0007669"/>
    <property type="project" value="TreeGrafter"/>
</dbReference>
<dbReference type="Gene3D" id="3.40.50.970">
    <property type="match status" value="1"/>
</dbReference>
<dbReference type="InterPro" id="IPR029061">
    <property type="entry name" value="THDP-binding"/>
</dbReference>
<dbReference type="PANTHER" id="PTHR11516:SF60">
    <property type="entry name" value="PYRUVATE DEHYDROGENASE E1 COMPONENT SUBUNIT ALPHA"/>
    <property type="match status" value="1"/>
</dbReference>
<proteinExistence type="predicted"/>
<dbReference type="InterPro" id="IPR050642">
    <property type="entry name" value="PDH_E1_Alpha_Subunit"/>
</dbReference>
<dbReference type="Pfam" id="PF00676">
    <property type="entry name" value="E1_dh"/>
    <property type="match status" value="1"/>
</dbReference>
<keyword evidence="2" id="KW-0560">Oxidoreductase</keyword>
<name>A0A0D0I0W2_9MICO</name>
<dbReference type="CDD" id="cd02000">
    <property type="entry name" value="TPP_E1_PDC_ADC_BCADC"/>
    <property type="match status" value="1"/>
</dbReference>
<evidence type="ECO:0000256" key="3">
    <source>
        <dbReference type="ARBA" id="ARBA00023052"/>
    </source>
</evidence>
<dbReference type="EMBL" id="JXSQ01000003">
    <property type="protein sequence ID" value="KIP53401.1"/>
    <property type="molecule type" value="Genomic_DNA"/>
</dbReference>
<dbReference type="OrthoDB" id="9766715at2"/>
<dbReference type="GO" id="GO:0000287">
    <property type="term" value="F:magnesium ion binding"/>
    <property type="evidence" value="ECO:0007669"/>
    <property type="project" value="UniProtKB-ARBA"/>
</dbReference>
<feature type="domain" description="Dehydrogenase E1 component" evidence="4">
    <location>
        <begin position="17"/>
        <end position="312"/>
    </location>
</feature>
<evidence type="ECO:0000313" key="5">
    <source>
        <dbReference type="EMBL" id="KIP53401.1"/>
    </source>
</evidence>
<evidence type="ECO:0000256" key="1">
    <source>
        <dbReference type="ARBA" id="ARBA00001964"/>
    </source>
</evidence>
<evidence type="ECO:0000259" key="4">
    <source>
        <dbReference type="Pfam" id="PF00676"/>
    </source>
</evidence>
<comment type="caution">
    <text evidence="5">The sequence shown here is derived from an EMBL/GenBank/DDBJ whole genome shotgun (WGS) entry which is preliminary data.</text>
</comment>
<dbReference type="SUPFAM" id="SSF52518">
    <property type="entry name" value="Thiamin diphosphate-binding fold (THDP-binding)"/>
    <property type="match status" value="1"/>
</dbReference>
<dbReference type="AlphaFoldDB" id="A0A0D0I0W2"/>
<keyword evidence="3" id="KW-0786">Thiamine pyrophosphate</keyword>
<sequence length="326" mass="34428">MTDYQTAEHGLAGLELMAKIREFERRMPLLSEEGLIRGSTHPSLGMEAVAVGVSLALRDDDAIASTHRGHAHTLAKGADFGRTMAEILGRADGYCGGKGGSMHIGVKEIGVLGTNGIVGAGIGIATGAALASKMKGEDTVAVSYFGDGASNQGVLAEAFNLAAIWNLPVIFVLENNHYAQSASIDDMVAQPDLTKRGEAYGVPSFSGDGMNLQEVYELASAAVARARAGEGPTLLVLDTYRYLGHMAGDTEIYRSADEVEAAKANDPIDSLLAQLIEQGVITQAEWDTKTKQLFEEVEAAEQFARNSPFPDVSEAFTDVYAKGANA</sequence>
<dbReference type="RefSeq" id="WP_042543139.1">
    <property type="nucleotide sequence ID" value="NZ_JXSQ01000003.1"/>
</dbReference>
<dbReference type="PANTHER" id="PTHR11516">
    <property type="entry name" value="PYRUVATE DEHYDROGENASE E1 COMPONENT, ALPHA SUBUNIT BACTERIAL AND ORGANELLAR"/>
    <property type="match status" value="1"/>
</dbReference>
<organism evidence="5 6">
    <name type="scientific">Leucobacter komagatae</name>
    <dbReference type="NCBI Taxonomy" id="55969"/>
    <lineage>
        <taxon>Bacteria</taxon>
        <taxon>Bacillati</taxon>
        <taxon>Actinomycetota</taxon>
        <taxon>Actinomycetes</taxon>
        <taxon>Micrococcales</taxon>
        <taxon>Microbacteriaceae</taxon>
        <taxon>Leucobacter</taxon>
    </lineage>
</organism>
<accession>A0A0D0I0W2</accession>
<evidence type="ECO:0000313" key="6">
    <source>
        <dbReference type="Proteomes" id="UP000032120"/>
    </source>
</evidence>
<protein>
    <recommendedName>
        <fullName evidence="4">Dehydrogenase E1 component domain-containing protein</fullName>
    </recommendedName>
</protein>
<gene>
    <name evidence="5" type="ORF">SD72_04090</name>
</gene>
<dbReference type="InterPro" id="IPR001017">
    <property type="entry name" value="DH_E1"/>
</dbReference>